<evidence type="ECO:0000256" key="1">
    <source>
        <dbReference type="SAM" id="Phobius"/>
    </source>
</evidence>
<evidence type="ECO:0000313" key="3">
    <source>
        <dbReference type="Proteomes" id="UP000694044"/>
    </source>
</evidence>
<dbReference type="Proteomes" id="UP000694044">
    <property type="component" value="Unassembled WGS sequence"/>
</dbReference>
<comment type="caution">
    <text evidence="2">The sequence shown here is derived from an EMBL/GenBank/DDBJ whole genome shotgun (WGS) entry which is preliminary data.</text>
</comment>
<keyword evidence="1" id="KW-0812">Transmembrane</keyword>
<keyword evidence="1" id="KW-1133">Transmembrane helix</keyword>
<evidence type="ECO:0000313" key="2">
    <source>
        <dbReference type="EMBL" id="KAG7382962.1"/>
    </source>
</evidence>
<keyword evidence="3" id="KW-1185">Reference proteome</keyword>
<dbReference type="EMBL" id="JAGDFM010000191">
    <property type="protein sequence ID" value="KAG7382962.1"/>
    <property type="molecule type" value="Genomic_DNA"/>
</dbReference>
<feature type="transmembrane region" description="Helical" evidence="1">
    <location>
        <begin position="82"/>
        <end position="100"/>
    </location>
</feature>
<dbReference type="OrthoDB" id="2121828at2759"/>
<reference evidence="2" key="1">
    <citation type="submission" date="2021-02" db="EMBL/GenBank/DDBJ databases">
        <authorList>
            <person name="Palmer J.M."/>
        </authorList>
    </citation>
    <scope>NUCLEOTIDE SEQUENCE</scope>
    <source>
        <strain evidence="2">SCRP734</strain>
    </source>
</reference>
<gene>
    <name evidence="2" type="primary">FET3_4</name>
    <name evidence="2" type="ORF">PHYPSEUDO_004197</name>
</gene>
<keyword evidence="1" id="KW-0472">Membrane</keyword>
<organism evidence="2 3">
    <name type="scientific">Phytophthora pseudosyringae</name>
    <dbReference type="NCBI Taxonomy" id="221518"/>
    <lineage>
        <taxon>Eukaryota</taxon>
        <taxon>Sar</taxon>
        <taxon>Stramenopiles</taxon>
        <taxon>Oomycota</taxon>
        <taxon>Peronosporomycetes</taxon>
        <taxon>Peronosporales</taxon>
        <taxon>Peronosporaceae</taxon>
        <taxon>Phytophthora</taxon>
    </lineage>
</organism>
<accession>A0A8T1VNS1</accession>
<name>A0A8T1VNS1_9STRA</name>
<proteinExistence type="predicted"/>
<sequence>MADFQRRKKTLYYRTLIAPPHSRNARLESAIGASFVCAAPRKPHAAVLLVPAIRKLAFYRHQGTDTSPTRGYYKQTPRRSSMGFATFSAISTVLLTLNFGPSTADVVSYDWRVTAITAAFDGVSVPTLGINDKPGDQALIDVELG</sequence>
<protein>
    <submittedName>
        <fullName evidence="2">Ferroxidase fet3</fullName>
    </submittedName>
</protein>
<dbReference type="AlphaFoldDB" id="A0A8T1VNS1"/>